<gene>
    <name evidence="11" type="ORF">BS640_12280</name>
</gene>
<dbReference type="AlphaFoldDB" id="A0A1X0WEK7"/>
<reference evidence="11 12" key="1">
    <citation type="journal article" date="2017" name="Int. J. Syst. Evol. Microbiol.">
        <title>Rouxiella badensis sp. nov. and Rouxiella silvae sp. nov. isolated from peat bog soil in Germany and emendation of the genus description.</title>
        <authorList>
            <person name="Le Fleche-Mateos A."/>
            <person name="Kugler J.H."/>
            <person name="Hansen S.H."/>
            <person name="Syldatk C."/>
            <person name="Hausmann R."/>
            <person name="Lomprez F."/>
            <person name="Vandenbogaert M."/>
            <person name="Manuguerra J.C."/>
            <person name="Grimont P.A."/>
        </authorList>
    </citation>
    <scope>NUCLEOTIDE SEQUENCE [LARGE SCALE GENOMIC DNA]</scope>
    <source>
        <strain evidence="11 12">DSM 100043</strain>
    </source>
</reference>
<feature type="transmembrane region" description="Helical" evidence="9">
    <location>
        <begin position="114"/>
        <end position="136"/>
    </location>
</feature>
<keyword evidence="4" id="KW-0997">Cell inner membrane</keyword>
<dbReference type="SUPFAM" id="SSF161098">
    <property type="entry name" value="MetI-like"/>
    <property type="match status" value="1"/>
</dbReference>
<evidence type="ECO:0000313" key="11">
    <source>
        <dbReference type="EMBL" id="ORJ25202.1"/>
    </source>
</evidence>
<dbReference type="InterPro" id="IPR035906">
    <property type="entry name" value="MetI-like_sf"/>
</dbReference>
<dbReference type="RefSeq" id="WP_084912653.1">
    <property type="nucleotide sequence ID" value="NZ_CAUQAZ010000118.1"/>
</dbReference>
<protein>
    <submittedName>
        <fullName evidence="11">Antimicrobial peptide ABC transporter permease SapB</fullName>
    </submittedName>
</protein>
<dbReference type="NCBIfam" id="NF011690">
    <property type="entry name" value="PRK15110.1"/>
    <property type="match status" value="1"/>
</dbReference>
<evidence type="ECO:0000256" key="3">
    <source>
        <dbReference type="ARBA" id="ARBA00022475"/>
    </source>
</evidence>
<comment type="caution">
    <text evidence="11">The sequence shown here is derived from an EMBL/GenBank/DDBJ whole genome shotgun (WGS) entry which is preliminary data.</text>
</comment>
<sequence length="321" mass="35698">MIIFILRRMLLLVITLFLLSLVAFSLSYFTPHAPLQGASLWDAYRFFFIGICQFDFGVSSINGEPIGEQLLSVFPATMELCVLAFFLALLVGIPLGITAGVMRGKWPDVAISTLALLGFSIPIFWLALLLMLFFSLQLGWLPVSGRIDLLYQLKTVTGFALIDAWLSHSPYRHEMIVSAIKHMILPIAALAVAPTTEVIRLMRISTDDVLSKNYIKAAATRGLSRFTIIRRHVLHNALPPIIPQLGLQFSTMLTLAMITEVVFNWPGLGRWLVNAIRQQDYAAISAGVMVAGTLVILVNVLSDILGAMLNPLKHKEWYAFR</sequence>
<organism evidence="11 12">
    <name type="scientific">Rouxiella badensis</name>
    <dbReference type="NCBI Taxonomy" id="1646377"/>
    <lineage>
        <taxon>Bacteria</taxon>
        <taxon>Pseudomonadati</taxon>
        <taxon>Pseudomonadota</taxon>
        <taxon>Gammaproteobacteria</taxon>
        <taxon>Enterobacterales</taxon>
        <taxon>Yersiniaceae</taxon>
        <taxon>Rouxiella</taxon>
    </lineage>
</organism>
<comment type="subcellular location">
    <subcellularLocation>
        <location evidence="1">Cell inner membrane</location>
        <topology evidence="1">Multi-pass membrane protein</topology>
    </subcellularLocation>
    <subcellularLocation>
        <location evidence="9">Cell membrane</location>
        <topology evidence="9">Multi-pass membrane protein</topology>
    </subcellularLocation>
</comment>
<evidence type="ECO:0000256" key="2">
    <source>
        <dbReference type="ARBA" id="ARBA00022448"/>
    </source>
</evidence>
<feature type="transmembrane region" description="Helical" evidence="9">
    <location>
        <begin position="245"/>
        <end position="263"/>
    </location>
</feature>
<evidence type="ECO:0000313" key="12">
    <source>
        <dbReference type="Proteomes" id="UP000192536"/>
    </source>
</evidence>
<keyword evidence="2 9" id="KW-0813">Transport</keyword>
<dbReference type="InterPro" id="IPR000515">
    <property type="entry name" value="MetI-like"/>
</dbReference>
<evidence type="ECO:0000256" key="6">
    <source>
        <dbReference type="ARBA" id="ARBA00022989"/>
    </source>
</evidence>
<dbReference type="Proteomes" id="UP000192536">
    <property type="component" value="Unassembled WGS sequence"/>
</dbReference>
<keyword evidence="7 9" id="KW-0472">Membrane</keyword>
<evidence type="ECO:0000256" key="8">
    <source>
        <dbReference type="ARBA" id="ARBA00024202"/>
    </source>
</evidence>
<dbReference type="Pfam" id="PF00528">
    <property type="entry name" value="BPD_transp_1"/>
    <property type="match status" value="1"/>
</dbReference>
<name>A0A1X0WEK7_9GAMM</name>
<dbReference type="PROSITE" id="PS50928">
    <property type="entry name" value="ABC_TM1"/>
    <property type="match status" value="1"/>
</dbReference>
<evidence type="ECO:0000259" key="10">
    <source>
        <dbReference type="PROSITE" id="PS50928"/>
    </source>
</evidence>
<evidence type="ECO:0000256" key="4">
    <source>
        <dbReference type="ARBA" id="ARBA00022519"/>
    </source>
</evidence>
<feature type="transmembrane region" description="Helical" evidence="9">
    <location>
        <begin position="82"/>
        <end position="102"/>
    </location>
</feature>
<dbReference type="GO" id="GO:0005886">
    <property type="term" value="C:plasma membrane"/>
    <property type="evidence" value="ECO:0007669"/>
    <property type="project" value="UniProtKB-SubCell"/>
</dbReference>
<comment type="similarity">
    <text evidence="8">Belongs to the binding-protein-dependent transport system permease family. OppBC subfamily.</text>
</comment>
<evidence type="ECO:0000256" key="9">
    <source>
        <dbReference type="RuleBase" id="RU363032"/>
    </source>
</evidence>
<accession>A0A1X0WEK7</accession>
<keyword evidence="3" id="KW-1003">Cell membrane</keyword>
<keyword evidence="12" id="KW-1185">Reference proteome</keyword>
<keyword evidence="6 9" id="KW-1133">Transmembrane helix</keyword>
<dbReference type="PANTHER" id="PTHR43163:SF4">
    <property type="entry name" value="PUTRESCINE EXPORT SYSTEM PERMEASE PROTEIN SAPB"/>
    <property type="match status" value="1"/>
</dbReference>
<dbReference type="Gene3D" id="1.10.3720.10">
    <property type="entry name" value="MetI-like"/>
    <property type="match status" value="1"/>
</dbReference>
<dbReference type="GO" id="GO:0071916">
    <property type="term" value="F:dipeptide transmembrane transporter activity"/>
    <property type="evidence" value="ECO:0007669"/>
    <property type="project" value="TreeGrafter"/>
</dbReference>
<evidence type="ECO:0000256" key="5">
    <source>
        <dbReference type="ARBA" id="ARBA00022692"/>
    </source>
</evidence>
<dbReference type="EMBL" id="MRWE01000018">
    <property type="protein sequence ID" value="ORJ25202.1"/>
    <property type="molecule type" value="Genomic_DNA"/>
</dbReference>
<feature type="domain" description="ABC transmembrane type-1" evidence="10">
    <location>
        <begin position="74"/>
        <end position="302"/>
    </location>
</feature>
<evidence type="ECO:0000256" key="7">
    <source>
        <dbReference type="ARBA" id="ARBA00023136"/>
    </source>
</evidence>
<dbReference type="STRING" id="1646377.BS640_12280"/>
<evidence type="ECO:0000256" key="1">
    <source>
        <dbReference type="ARBA" id="ARBA00004429"/>
    </source>
</evidence>
<feature type="transmembrane region" description="Helical" evidence="9">
    <location>
        <begin position="283"/>
        <end position="305"/>
    </location>
</feature>
<proteinExistence type="inferred from homology"/>
<dbReference type="PANTHER" id="PTHR43163">
    <property type="entry name" value="DIPEPTIDE TRANSPORT SYSTEM PERMEASE PROTEIN DPPB-RELATED"/>
    <property type="match status" value="1"/>
</dbReference>
<dbReference type="CDD" id="cd06261">
    <property type="entry name" value="TM_PBP2"/>
    <property type="match status" value="1"/>
</dbReference>
<keyword evidence="5 9" id="KW-0812">Transmembrane</keyword>